<feature type="transmembrane region" description="Helical" evidence="5">
    <location>
        <begin position="105"/>
        <end position="124"/>
    </location>
</feature>
<evidence type="ECO:0000313" key="8">
    <source>
        <dbReference type="Proteomes" id="UP000076567"/>
    </source>
</evidence>
<evidence type="ECO:0000256" key="4">
    <source>
        <dbReference type="ARBA" id="ARBA00023136"/>
    </source>
</evidence>
<dbReference type="OrthoDB" id="2986506at2"/>
<keyword evidence="4 5" id="KW-0472">Membrane</keyword>
<feature type="transmembrane region" description="Helical" evidence="5">
    <location>
        <begin position="193"/>
        <end position="223"/>
    </location>
</feature>
<dbReference type="Pfam" id="PF04932">
    <property type="entry name" value="Wzy_C"/>
    <property type="match status" value="1"/>
</dbReference>
<keyword evidence="2 5" id="KW-0812">Transmembrane</keyword>
<dbReference type="EMBL" id="LRFC01000038">
    <property type="protein sequence ID" value="KZE64106.1"/>
    <property type="molecule type" value="Genomic_DNA"/>
</dbReference>
<dbReference type="PANTHER" id="PTHR37422">
    <property type="entry name" value="TEICHURONIC ACID BIOSYNTHESIS PROTEIN TUAE"/>
    <property type="match status" value="1"/>
</dbReference>
<accession>A0A163PTG2</accession>
<feature type="transmembrane region" description="Helical" evidence="5">
    <location>
        <begin position="75"/>
        <end position="93"/>
    </location>
</feature>
<name>A0A163PTG2_9BACL</name>
<evidence type="ECO:0000256" key="1">
    <source>
        <dbReference type="ARBA" id="ARBA00004141"/>
    </source>
</evidence>
<evidence type="ECO:0000313" key="7">
    <source>
        <dbReference type="EMBL" id="KZE64106.1"/>
    </source>
</evidence>
<keyword evidence="8" id="KW-1185">Reference proteome</keyword>
<comment type="subcellular location">
    <subcellularLocation>
        <location evidence="1">Membrane</location>
        <topology evidence="1">Multi-pass membrane protein</topology>
    </subcellularLocation>
</comment>
<evidence type="ECO:0000256" key="3">
    <source>
        <dbReference type="ARBA" id="ARBA00022989"/>
    </source>
</evidence>
<evidence type="ECO:0000256" key="2">
    <source>
        <dbReference type="ARBA" id="ARBA00022692"/>
    </source>
</evidence>
<comment type="caution">
    <text evidence="7">The sequence shown here is derived from an EMBL/GenBank/DDBJ whole genome shotgun (WGS) entry which is preliminary data.</text>
</comment>
<proteinExistence type="predicted"/>
<organism evidence="7 8">
    <name type="scientific">Fictibacillus phosphorivorans</name>
    <dbReference type="NCBI Taxonomy" id="1221500"/>
    <lineage>
        <taxon>Bacteria</taxon>
        <taxon>Bacillati</taxon>
        <taxon>Bacillota</taxon>
        <taxon>Bacilli</taxon>
        <taxon>Bacillales</taxon>
        <taxon>Fictibacillaceae</taxon>
        <taxon>Fictibacillus</taxon>
    </lineage>
</organism>
<evidence type="ECO:0000259" key="6">
    <source>
        <dbReference type="Pfam" id="PF04932"/>
    </source>
</evidence>
<reference evidence="8" key="1">
    <citation type="submission" date="2016-01" db="EMBL/GenBank/DDBJ databases">
        <title>Draft genome of Chromobacterium sp. F49.</title>
        <authorList>
            <person name="Hong K.W."/>
        </authorList>
    </citation>
    <scope>NUCLEOTIDE SEQUENCE [LARGE SCALE GENOMIC DNA]</scope>
    <source>
        <strain evidence="8">P7IIIA</strain>
    </source>
</reference>
<feature type="transmembrane region" description="Helical" evidence="5">
    <location>
        <begin position="49"/>
        <end position="69"/>
    </location>
</feature>
<dbReference type="RefSeq" id="WP_066245140.1">
    <property type="nucleotide sequence ID" value="NZ_LRFC01000038.1"/>
</dbReference>
<dbReference type="InterPro" id="IPR007016">
    <property type="entry name" value="O-antigen_ligase-rel_domated"/>
</dbReference>
<protein>
    <recommendedName>
        <fullName evidence="6">O-antigen ligase-related domain-containing protein</fullName>
    </recommendedName>
</protein>
<feature type="domain" description="O-antigen ligase-related" evidence="6">
    <location>
        <begin position="195"/>
        <end position="320"/>
    </location>
</feature>
<dbReference type="PANTHER" id="PTHR37422:SF13">
    <property type="entry name" value="LIPOPOLYSACCHARIDE BIOSYNTHESIS PROTEIN PA4999-RELATED"/>
    <property type="match status" value="1"/>
</dbReference>
<sequence>MTTFTFKKHYLTFSLFLSIIVPPVGIFLVLFIGWFHLHKAWKKGVKVKVTPGLFLLGCMFVSTICASIAMNNYSYFLVSALILAYLGLYLKIANNPLKVFRSFKYVVILGGVYFYGIYPFQQWMMEMPVLSYFTGATLIGTVGIDPQQYTRLIGSTYNPNFSVALLLLGLSFLFADCLKSLEKGTYTKFSIQLAAVCMFSHAILLTGSKAGFVTMLILFVFFLLKWNKWISGALITLMILNIPLITNVMPRSDELFVSAEVRKEIWRNSFSLWQQHSLFGVTPIGFYDGYFSRFSEHVPHAHNMILGVFTEYGALGGIALLIILFINGYKILYLALSVKNKKIYFDHFLLSLPVVFLTGVFDYVLYSPQVAVMMLTLLACWDQYTAKVSFTSVNLVQLKTKVMNLSLYKSRKQRTTSWEKANSKQVSKR</sequence>
<keyword evidence="3 5" id="KW-1133">Transmembrane helix</keyword>
<dbReference type="Proteomes" id="UP000076567">
    <property type="component" value="Unassembled WGS sequence"/>
</dbReference>
<evidence type="ECO:0000256" key="5">
    <source>
        <dbReference type="SAM" id="Phobius"/>
    </source>
</evidence>
<dbReference type="AlphaFoldDB" id="A0A163PTG2"/>
<feature type="transmembrane region" description="Helical" evidence="5">
    <location>
        <begin position="12"/>
        <end position="37"/>
    </location>
</feature>
<gene>
    <name evidence="7" type="ORF">AWM68_13450</name>
</gene>
<feature type="transmembrane region" description="Helical" evidence="5">
    <location>
        <begin position="312"/>
        <end position="336"/>
    </location>
</feature>
<dbReference type="GO" id="GO:0016020">
    <property type="term" value="C:membrane"/>
    <property type="evidence" value="ECO:0007669"/>
    <property type="project" value="UniProtKB-SubCell"/>
</dbReference>
<feature type="transmembrane region" description="Helical" evidence="5">
    <location>
        <begin position="229"/>
        <end position="249"/>
    </location>
</feature>
<feature type="transmembrane region" description="Helical" evidence="5">
    <location>
        <begin position="348"/>
        <end position="366"/>
    </location>
</feature>
<feature type="transmembrane region" description="Helical" evidence="5">
    <location>
        <begin position="161"/>
        <end position="181"/>
    </location>
</feature>
<dbReference type="InterPro" id="IPR051533">
    <property type="entry name" value="WaaL-like"/>
</dbReference>